<organism evidence="1 2">
    <name type="scientific">Ganoderma sinense ZZ0214-1</name>
    <dbReference type="NCBI Taxonomy" id="1077348"/>
    <lineage>
        <taxon>Eukaryota</taxon>
        <taxon>Fungi</taxon>
        <taxon>Dikarya</taxon>
        <taxon>Basidiomycota</taxon>
        <taxon>Agaricomycotina</taxon>
        <taxon>Agaricomycetes</taxon>
        <taxon>Polyporales</taxon>
        <taxon>Polyporaceae</taxon>
        <taxon>Ganoderma</taxon>
    </lineage>
</organism>
<comment type="caution">
    <text evidence="1">The sequence shown here is derived from an EMBL/GenBank/DDBJ whole genome shotgun (WGS) entry which is preliminary data.</text>
</comment>
<proteinExistence type="predicted"/>
<accession>A0A2G8S7U4</accession>
<dbReference type="EMBL" id="AYKW01000018">
    <property type="protein sequence ID" value="PIL29815.1"/>
    <property type="molecule type" value="Genomic_DNA"/>
</dbReference>
<sequence>MGNALSHFTDILSEKDTWSAAPLQGPLPCLTAVPAASSPVLYPCIYCPANVQTIGGTWRKFLPCAMCTAGSGRCCAVTHQSPLIGPHRGLLSIHESSKTRR</sequence>
<evidence type="ECO:0000313" key="1">
    <source>
        <dbReference type="EMBL" id="PIL29815.1"/>
    </source>
</evidence>
<dbReference type="Proteomes" id="UP000230002">
    <property type="component" value="Unassembled WGS sequence"/>
</dbReference>
<name>A0A2G8S7U4_9APHY</name>
<gene>
    <name evidence="1" type="ORF">GSI_08021</name>
</gene>
<keyword evidence="2" id="KW-1185">Reference proteome</keyword>
<reference evidence="1 2" key="1">
    <citation type="journal article" date="2015" name="Sci. Rep.">
        <title>Chromosome-level genome map provides insights into diverse defense mechanisms in the medicinal fungus Ganoderma sinense.</title>
        <authorList>
            <person name="Zhu Y."/>
            <person name="Xu J."/>
            <person name="Sun C."/>
            <person name="Zhou S."/>
            <person name="Xu H."/>
            <person name="Nelson D.R."/>
            <person name="Qian J."/>
            <person name="Song J."/>
            <person name="Luo H."/>
            <person name="Xiang L."/>
            <person name="Li Y."/>
            <person name="Xu Z."/>
            <person name="Ji A."/>
            <person name="Wang L."/>
            <person name="Lu S."/>
            <person name="Hayward A."/>
            <person name="Sun W."/>
            <person name="Li X."/>
            <person name="Schwartz D.C."/>
            <person name="Wang Y."/>
            <person name="Chen S."/>
        </authorList>
    </citation>
    <scope>NUCLEOTIDE SEQUENCE [LARGE SCALE GENOMIC DNA]</scope>
    <source>
        <strain evidence="1 2">ZZ0214-1</strain>
    </source>
</reference>
<protein>
    <submittedName>
        <fullName evidence="1">Uncharacterized protein</fullName>
    </submittedName>
</protein>
<evidence type="ECO:0000313" key="2">
    <source>
        <dbReference type="Proteomes" id="UP000230002"/>
    </source>
</evidence>
<dbReference type="AlphaFoldDB" id="A0A2G8S7U4"/>